<name>A0A0C3ENB7_PILCF</name>
<sequence length="62" mass="6942">MVYYAQANPSVGHLSKYVYTSRKQGYHLASLPGVLYSQIACANYSHWMTTTPCTAFDHIQAV</sequence>
<dbReference type="Proteomes" id="UP000054166">
    <property type="component" value="Unassembled WGS sequence"/>
</dbReference>
<dbReference type="EMBL" id="KN833067">
    <property type="protein sequence ID" value="KIM74075.1"/>
    <property type="molecule type" value="Genomic_DNA"/>
</dbReference>
<dbReference type="InParanoid" id="A0A0C3ENB7"/>
<protein>
    <submittedName>
        <fullName evidence="1">Uncharacterized protein</fullName>
    </submittedName>
</protein>
<reference evidence="2" key="2">
    <citation type="submission" date="2015-01" db="EMBL/GenBank/DDBJ databases">
        <title>Evolutionary Origins and Diversification of the Mycorrhizal Mutualists.</title>
        <authorList>
            <consortium name="DOE Joint Genome Institute"/>
            <consortium name="Mycorrhizal Genomics Consortium"/>
            <person name="Kohler A."/>
            <person name="Kuo A."/>
            <person name="Nagy L.G."/>
            <person name="Floudas D."/>
            <person name="Copeland A."/>
            <person name="Barry K.W."/>
            <person name="Cichocki N."/>
            <person name="Veneault-Fourrey C."/>
            <person name="LaButti K."/>
            <person name="Lindquist E.A."/>
            <person name="Lipzen A."/>
            <person name="Lundell T."/>
            <person name="Morin E."/>
            <person name="Murat C."/>
            <person name="Riley R."/>
            <person name="Ohm R."/>
            <person name="Sun H."/>
            <person name="Tunlid A."/>
            <person name="Henrissat B."/>
            <person name="Grigoriev I.V."/>
            <person name="Hibbett D.S."/>
            <person name="Martin F."/>
        </authorList>
    </citation>
    <scope>NUCLEOTIDE SEQUENCE [LARGE SCALE GENOMIC DNA]</scope>
    <source>
        <strain evidence="2">F 1598</strain>
    </source>
</reference>
<evidence type="ECO:0000313" key="1">
    <source>
        <dbReference type="EMBL" id="KIM74075.1"/>
    </source>
</evidence>
<evidence type="ECO:0000313" key="2">
    <source>
        <dbReference type="Proteomes" id="UP000054166"/>
    </source>
</evidence>
<reference evidence="1 2" key="1">
    <citation type="submission" date="2014-04" db="EMBL/GenBank/DDBJ databases">
        <authorList>
            <consortium name="DOE Joint Genome Institute"/>
            <person name="Kuo A."/>
            <person name="Tarkka M."/>
            <person name="Buscot F."/>
            <person name="Kohler A."/>
            <person name="Nagy L.G."/>
            <person name="Floudas D."/>
            <person name="Copeland A."/>
            <person name="Barry K.W."/>
            <person name="Cichocki N."/>
            <person name="Veneault-Fourrey C."/>
            <person name="LaButti K."/>
            <person name="Lindquist E.A."/>
            <person name="Lipzen A."/>
            <person name="Lundell T."/>
            <person name="Morin E."/>
            <person name="Murat C."/>
            <person name="Sun H."/>
            <person name="Tunlid A."/>
            <person name="Henrissat B."/>
            <person name="Grigoriev I.V."/>
            <person name="Hibbett D.S."/>
            <person name="Martin F."/>
            <person name="Nordberg H.P."/>
            <person name="Cantor M.N."/>
            <person name="Hua S.X."/>
        </authorList>
    </citation>
    <scope>NUCLEOTIDE SEQUENCE [LARGE SCALE GENOMIC DNA]</scope>
    <source>
        <strain evidence="1 2">F 1598</strain>
    </source>
</reference>
<accession>A0A0C3ENB7</accession>
<dbReference type="HOGENOM" id="CLU_2904996_0_0_1"/>
<organism evidence="1 2">
    <name type="scientific">Piloderma croceum (strain F 1598)</name>
    <dbReference type="NCBI Taxonomy" id="765440"/>
    <lineage>
        <taxon>Eukaryota</taxon>
        <taxon>Fungi</taxon>
        <taxon>Dikarya</taxon>
        <taxon>Basidiomycota</taxon>
        <taxon>Agaricomycotina</taxon>
        <taxon>Agaricomycetes</taxon>
        <taxon>Agaricomycetidae</taxon>
        <taxon>Atheliales</taxon>
        <taxon>Atheliaceae</taxon>
        <taxon>Piloderma</taxon>
    </lineage>
</organism>
<keyword evidence="2" id="KW-1185">Reference proteome</keyword>
<gene>
    <name evidence="1" type="ORF">PILCRDRAFT_828582</name>
</gene>
<dbReference type="AlphaFoldDB" id="A0A0C3ENB7"/>
<proteinExistence type="predicted"/>